<dbReference type="EMBL" id="WOCD01000005">
    <property type="protein sequence ID" value="MUH73597.1"/>
    <property type="molecule type" value="Genomic_DNA"/>
</dbReference>
<evidence type="ECO:0000259" key="1">
    <source>
        <dbReference type="PROSITE" id="PS50925"/>
    </source>
</evidence>
<dbReference type="Proteomes" id="UP000439994">
    <property type="component" value="Unassembled WGS sequence"/>
</dbReference>
<reference evidence="2 3" key="1">
    <citation type="submission" date="2019-11" db="EMBL/GenBank/DDBJ databases">
        <title>P. haliotis isolates from Z. marina roots.</title>
        <authorList>
            <person name="Cohen M."/>
            <person name="Jospin G."/>
            <person name="Eisen J.A."/>
            <person name="Coil D.A."/>
        </authorList>
    </citation>
    <scope>NUCLEOTIDE SEQUENCE [LARGE SCALE GENOMIC DNA]</scope>
    <source>
        <strain evidence="2 3">UCD-MCMsp1aY</strain>
    </source>
</reference>
<gene>
    <name evidence="2" type="ORF">GNP35_14535</name>
</gene>
<accession>A0A6N8FEL1</accession>
<evidence type="ECO:0000313" key="2">
    <source>
        <dbReference type="EMBL" id="MUH73597.1"/>
    </source>
</evidence>
<comment type="caution">
    <text evidence="2">The sequence shown here is derived from an EMBL/GenBank/DDBJ whole genome shotgun (WGS) entry which is preliminary data.</text>
</comment>
<name>A0A6N8FEL1_9GAMM</name>
<dbReference type="Pfam" id="PF04940">
    <property type="entry name" value="BLUF"/>
    <property type="match status" value="1"/>
</dbReference>
<dbReference type="OrthoDB" id="557705at2"/>
<organism evidence="2 3">
    <name type="scientific">Psychrosphaera haliotis</name>
    <dbReference type="NCBI Taxonomy" id="555083"/>
    <lineage>
        <taxon>Bacteria</taxon>
        <taxon>Pseudomonadati</taxon>
        <taxon>Pseudomonadota</taxon>
        <taxon>Gammaproteobacteria</taxon>
        <taxon>Alteromonadales</taxon>
        <taxon>Pseudoalteromonadaceae</taxon>
        <taxon>Psychrosphaera</taxon>
    </lineage>
</organism>
<proteinExistence type="predicted"/>
<dbReference type="GO" id="GO:0071949">
    <property type="term" value="F:FAD binding"/>
    <property type="evidence" value="ECO:0007669"/>
    <property type="project" value="InterPro"/>
</dbReference>
<feature type="domain" description="BLUF" evidence="1">
    <location>
        <begin position="3"/>
        <end position="94"/>
    </location>
</feature>
<protein>
    <submittedName>
        <fullName evidence="2">Blue light sensor protein</fullName>
    </submittedName>
</protein>
<dbReference type="AlphaFoldDB" id="A0A6N8FEL1"/>
<dbReference type="Gene3D" id="3.30.70.100">
    <property type="match status" value="1"/>
</dbReference>
<evidence type="ECO:0000313" key="3">
    <source>
        <dbReference type="Proteomes" id="UP000439994"/>
    </source>
</evidence>
<keyword evidence="3" id="KW-1185">Reference proteome</keyword>
<dbReference type="RefSeq" id="WP_155696973.1">
    <property type="nucleotide sequence ID" value="NZ_WOCD01000005.1"/>
</dbReference>
<dbReference type="InterPro" id="IPR007024">
    <property type="entry name" value="BLUF_domain"/>
</dbReference>
<dbReference type="SMART" id="SM01034">
    <property type="entry name" value="BLUF"/>
    <property type="match status" value="1"/>
</dbReference>
<dbReference type="PROSITE" id="PS50925">
    <property type="entry name" value="BLUF"/>
    <property type="match status" value="1"/>
</dbReference>
<dbReference type="InterPro" id="IPR036046">
    <property type="entry name" value="Acylphosphatase-like_dom_sf"/>
</dbReference>
<dbReference type="GO" id="GO:0009882">
    <property type="term" value="F:blue light photoreceptor activity"/>
    <property type="evidence" value="ECO:0007669"/>
    <property type="project" value="InterPro"/>
</dbReference>
<dbReference type="SUPFAM" id="SSF54975">
    <property type="entry name" value="Acylphosphatase/BLUF domain-like"/>
    <property type="match status" value="1"/>
</dbReference>
<sequence>MSLYQLVYISRATQPFSNEELTDLLVNAKNNNSSQDITGNLIYNGGMFLQVLEGDKKSVQALYDKIALDSRHTKVRNIYFEPAEYRLFSRWSMNMVNLECDKPKNIQTIKDIIDAIDEDKLVDGMSPPVKLLKEFSTIR</sequence>